<dbReference type="InterPro" id="IPR026341">
    <property type="entry name" value="T9SS_type_B"/>
</dbReference>
<dbReference type="EMBL" id="CP017478">
    <property type="protein sequence ID" value="AOW21649.1"/>
    <property type="molecule type" value="Genomic_DNA"/>
</dbReference>
<accession>A0A1D8PAP3</accession>
<sequence length="925" mass="102556">MRNLIFNLIFLISFSTYSQGILCSDAEPFCTITGVEFSNTSNGSSAELGPDYGCLVSEPNPTWFYLKIENSGDLFMLIEQNTSSDFTGSGLDVDFIAWGPYTEAEFLSGVCNDLTSSNIVPGSDIINNTFSSQGCSYSGSDVENFNIIGANSGEYYMLLITNFNGSPGFIRMTQLSGDGSTDCSILESTLGPDQEACVGDVIILDGTTDGATDYRWFVDTGSGFNEILGETGPTLEVTISGDYQVEASDGTISDTDIVNIIFHDLPVITQPLNPVYTLEQCDDDFDGFNSFNLTEVEEEIINGVTSDVFTYYETELAAENGISGTEIVDIISYVNETPNSDQIWIRIQNQYMCYITVQLNLIVKPSEIPNSFLRTFSQCDDGVDNRDGISTFDFSSVTAEIQAMFPTPVDVFYYRNQVDATNELNEITDISNYQNIDYPNMQEIWVRADSQLGNDCLGNGHHVTLIVEELPVANKPTDIIMCDDDQDGIFSFDTSMVEQEILNGQSLQDVTITYTNEDGSLIGNTLPNPFNSISQTIDILVTNNNTNDIDGPCEESTTLTFVVDDLPINNTVIIPSTCDFDPNDGLAITEFDTSILESSIGAQSGMEISYFDSVGNQLTDYNGDLISSPFPDTFVSQTQTITVVVTNPINQDCEVVNTIDFIVNELPEFDLEIADIVCENILPHEISVENPESADYIYEWYNSNNELIANQQTLVINDLSDITVQGVNYTVIAINPITNCEKTKNINLKRSSIANVTDDDVVTVEFNRPNNSIEIITQNLGSGNYEFALEHEFDLDNRFYQQEPIFEGLLGGAYTLLINDLNGCGNIRYDLFLLDYPKFLTPNNDGINDTWQLIGLKSSKFTISPIQIFDRFGKIVARLDPYGKGWDGYYNGAMLPSTDYWFVLQLTNEIGETETFQGNFSLIRR</sequence>
<dbReference type="NCBIfam" id="TIGR04131">
    <property type="entry name" value="Bac_Flav_CTERM"/>
    <property type="match status" value="1"/>
</dbReference>
<proteinExistence type="predicted"/>
<dbReference type="AlphaFoldDB" id="A0A1D8PAP3"/>
<organism evidence="1 2">
    <name type="scientific">Urechidicola croceus</name>
    <dbReference type="NCBI Taxonomy" id="1850246"/>
    <lineage>
        <taxon>Bacteria</taxon>
        <taxon>Pseudomonadati</taxon>
        <taxon>Bacteroidota</taxon>
        <taxon>Flavobacteriia</taxon>
        <taxon>Flavobacteriales</taxon>
        <taxon>Flavobacteriaceae</taxon>
        <taxon>Urechidicola</taxon>
    </lineage>
</organism>
<dbReference type="OrthoDB" id="9765926at2"/>
<name>A0A1D8PAP3_9FLAO</name>
<evidence type="ECO:0000313" key="1">
    <source>
        <dbReference type="EMBL" id="AOW21649.1"/>
    </source>
</evidence>
<dbReference type="STRING" id="1850246.LPB138_13590"/>
<dbReference type="RefSeq" id="WP_070237809.1">
    <property type="nucleotide sequence ID" value="NZ_CP017478.1"/>
</dbReference>
<evidence type="ECO:0008006" key="3">
    <source>
        <dbReference type="Google" id="ProtNLM"/>
    </source>
</evidence>
<dbReference type="KEGG" id="lul:LPB138_13590"/>
<gene>
    <name evidence="1" type="ORF">LPB138_13590</name>
</gene>
<evidence type="ECO:0000313" key="2">
    <source>
        <dbReference type="Proteomes" id="UP000176050"/>
    </source>
</evidence>
<dbReference type="Pfam" id="PF13585">
    <property type="entry name" value="CHU_C"/>
    <property type="match status" value="1"/>
</dbReference>
<dbReference type="Proteomes" id="UP000176050">
    <property type="component" value="Chromosome"/>
</dbReference>
<keyword evidence="2" id="KW-1185">Reference proteome</keyword>
<reference evidence="1 2" key="1">
    <citation type="submission" date="2016-10" db="EMBL/GenBank/DDBJ databases">
        <title>Lutibacter sp. LPB0138, isolated from marine gastropod.</title>
        <authorList>
            <person name="Kim E."/>
            <person name="Yi H."/>
        </authorList>
    </citation>
    <scope>NUCLEOTIDE SEQUENCE [LARGE SCALE GENOMIC DNA]</scope>
    <source>
        <strain evidence="1 2">LPB0138</strain>
    </source>
</reference>
<protein>
    <recommendedName>
        <fullName evidence="3">Ig-like domain-containing protein</fullName>
    </recommendedName>
</protein>